<proteinExistence type="predicted"/>
<dbReference type="EMBL" id="CP006664">
    <property type="protein sequence ID" value="AIJ07307.1"/>
    <property type="molecule type" value="Genomic_DNA"/>
</dbReference>
<dbReference type="KEGG" id="ete:ETEE_0837"/>
<evidence type="ECO:0000313" key="1">
    <source>
        <dbReference type="EMBL" id="AIJ07307.1"/>
    </source>
</evidence>
<evidence type="ECO:0000313" key="2">
    <source>
        <dbReference type="Proteomes" id="UP000028681"/>
    </source>
</evidence>
<gene>
    <name evidence="1" type="ORF">ETEE_0837</name>
</gene>
<dbReference type="AlphaFoldDB" id="A0A076LKI9"/>
<dbReference type="HOGENOM" id="CLU_1530234_0_0_6"/>
<dbReference type="GeneID" id="33938563"/>
<organism evidence="1 2">
    <name type="scientific">Edwardsiella anguillarum ET080813</name>
    <dbReference type="NCBI Taxonomy" id="667120"/>
    <lineage>
        <taxon>Bacteria</taxon>
        <taxon>Pseudomonadati</taxon>
        <taxon>Pseudomonadota</taxon>
        <taxon>Gammaproteobacteria</taxon>
        <taxon>Enterobacterales</taxon>
        <taxon>Hafniaceae</taxon>
        <taxon>Edwardsiella</taxon>
    </lineage>
</organism>
<accession>A0A076LKI9</accession>
<sequence>MKGYIVASVIVGASIVFSSLLVSGDISFKNEHVISLSDGYVKLGNIYKENKLLDVTLKIGDNDTQEIISNGNPSQFKDDLIKKLTSIADDVNKMKGKSEDKLSAENLSIKSDATVEFVSSVRYMSENIPVFNLILERKTVKIEKGANLLSSMESAGNEFIKSQKNNYEKALYLSK</sequence>
<name>A0A076LKI9_9GAMM</name>
<reference evidence="1 2" key="1">
    <citation type="journal article" date="2012" name="PLoS ONE">
        <title>Edwardsiella comparative phylogenomics reveal the new intra/inter-species taxonomic relationships, virulence evolution and niche adaptation mechanisms.</title>
        <authorList>
            <person name="Yang M."/>
            <person name="Lv Y."/>
            <person name="Xiao J."/>
            <person name="Wu H."/>
            <person name="Zheng H."/>
            <person name="Liu Q."/>
            <person name="Zhang Y."/>
            <person name="Wang Q."/>
        </authorList>
    </citation>
    <scope>NUCLEOTIDE SEQUENCE [LARGE SCALE GENOMIC DNA]</scope>
    <source>
        <strain evidence="2">080813</strain>
    </source>
</reference>
<dbReference type="Proteomes" id="UP000028681">
    <property type="component" value="Chromosome"/>
</dbReference>
<protein>
    <submittedName>
        <fullName evidence="1">Uncharacterized protein</fullName>
    </submittedName>
</protein>
<dbReference type="RefSeq" id="WP_034166056.1">
    <property type="nucleotide sequence ID" value="NZ_CP006664.1"/>
</dbReference>